<evidence type="ECO:0000313" key="3">
    <source>
        <dbReference type="Proteomes" id="UP000030665"/>
    </source>
</evidence>
<reference evidence="2" key="2">
    <citation type="submission" date="2014-03" db="EMBL/GenBank/DDBJ databases">
        <title>The whipworm genome and dual-species transcriptomics of an intimate host-pathogen interaction.</title>
        <authorList>
            <person name="Foth B.J."/>
            <person name="Tsai I.J."/>
            <person name="Reid A.J."/>
            <person name="Bancroft A.J."/>
            <person name="Nichol S."/>
            <person name="Tracey A."/>
            <person name="Holroyd N."/>
            <person name="Cotton J.A."/>
            <person name="Stanley E.J."/>
            <person name="Zarowiecki M."/>
            <person name="Liu J.Z."/>
            <person name="Huckvale T."/>
            <person name="Cooper P.J."/>
            <person name="Grencis R.K."/>
            <person name="Berriman M."/>
        </authorList>
    </citation>
    <scope>NUCLEOTIDE SEQUENCE [LARGE SCALE GENOMIC DNA]</scope>
</reference>
<dbReference type="OrthoDB" id="10293311at2759"/>
<evidence type="ECO:0000259" key="1">
    <source>
        <dbReference type="Pfam" id="PF23003"/>
    </source>
</evidence>
<dbReference type="PANTHER" id="PTHR35572:SF6">
    <property type="entry name" value="IG-LIKE DOMAIN-CONTAINING PROTEIN"/>
    <property type="match status" value="1"/>
</dbReference>
<proteinExistence type="predicted"/>
<dbReference type="EMBL" id="HG806535">
    <property type="protein sequence ID" value="CDW59235.1"/>
    <property type="molecule type" value="Genomic_DNA"/>
</dbReference>
<dbReference type="InterPro" id="IPR055119">
    <property type="entry name" value="Mig18_Fn1"/>
</dbReference>
<dbReference type="Proteomes" id="UP000030665">
    <property type="component" value="Unassembled WGS sequence"/>
</dbReference>
<feature type="domain" description="Abnormal cell migration protein 18-like fibronectin type I" evidence="1">
    <location>
        <begin position="67"/>
        <end position="130"/>
    </location>
</feature>
<dbReference type="AlphaFoldDB" id="A0A077ZKW7"/>
<feature type="domain" description="Abnormal cell migration protein 18-like fibronectin type I" evidence="1">
    <location>
        <begin position="139"/>
        <end position="184"/>
    </location>
</feature>
<keyword evidence="3" id="KW-1185">Reference proteome</keyword>
<name>A0A077ZKW7_TRITR</name>
<gene>
    <name evidence="2" type="ORF">TTRE_0000756601</name>
</gene>
<reference evidence="2" key="1">
    <citation type="submission" date="2014-01" db="EMBL/GenBank/DDBJ databases">
        <authorList>
            <person name="Aslett M."/>
        </authorList>
    </citation>
    <scope>NUCLEOTIDE SEQUENCE</scope>
</reference>
<accession>A0A077ZKW7</accession>
<dbReference type="InterPro" id="IPR040282">
    <property type="entry name" value="Mig-18-like"/>
</dbReference>
<organism evidence="2 3">
    <name type="scientific">Trichuris trichiura</name>
    <name type="common">Whipworm</name>
    <name type="synonym">Trichocephalus trichiurus</name>
    <dbReference type="NCBI Taxonomy" id="36087"/>
    <lineage>
        <taxon>Eukaryota</taxon>
        <taxon>Metazoa</taxon>
        <taxon>Ecdysozoa</taxon>
        <taxon>Nematoda</taxon>
        <taxon>Enoplea</taxon>
        <taxon>Dorylaimia</taxon>
        <taxon>Trichinellida</taxon>
        <taxon>Trichuridae</taxon>
        <taxon>Trichuris</taxon>
    </lineage>
</organism>
<protein>
    <recommendedName>
        <fullName evidence="1">Abnormal cell migration protein 18-like fibronectin type I domain-containing protein</fullName>
    </recommendedName>
</protein>
<dbReference type="PANTHER" id="PTHR35572">
    <property type="entry name" value="PROTEIN CBG04538-RELATED"/>
    <property type="match status" value="1"/>
</dbReference>
<dbReference type="Pfam" id="PF23003">
    <property type="entry name" value="Fn1_2"/>
    <property type="match status" value="2"/>
</dbReference>
<sequence>MRSYESCPNLGPVRVMWRHENGKRTKPYGCVLESGEGIPLGATFKTKTHIFRCDQTGEEHVTMTQVQCVLEDNVIDIGDQLPFNGFVYSCTKRSTCIGLKITGCATDNNATIAIGEQFIKDDYVFECFKDDFVSIHKVVACMIDGKKVEPQKTIISGSFWYKCRTVGQTSLQQEKMGCVAEDGKLIDLFQTYRKADFLYGCKKTGTEITIEPVGCVAKEYGIEREFRFGEKWYTPFNGPISYLMECVGEGGHIFQKVSRCVVNEGPDLGRETVEVGCGIRYGHSKIFICRKTEDGGVRGTLETYDTSKSTYEAIKEYNVRMC</sequence>
<evidence type="ECO:0000313" key="2">
    <source>
        <dbReference type="EMBL" id="CDW59235.1"/>
    </source>
</evidence>